<dbReference type="InterPro" id="IPR027370">
    <property type="entry name" value="Znf-RING_euk"/>
</dbReference>
<evidence type="ECO:0000313" key="13">
    <source>
        <dbReference type="EMBL" id="PFX16060.1"/>
    </source>
</evidence>
<dbReference type="SMART" id="SM00336">
    <property type="entry name" value="BBOX"/>
    <property type="match status" value="2"/>
</dbReference>
<dbReference type="Gene3D" id="2.120.10.30">
    <property type="entry name" value="TolB, C-terminal domain"/>
    <property type="match status" value="5"/>
</dbReference>
<dbReference type="Gene3D" id="3.30.160.60">
    <property type="entry name" value="Classic Zinc Finger"/>
    <property type="match status" value="1"/>
</dbReference>
<dbReference type="GO" id="GO:0061630">
    <property type="term" value="F:ubiquitin protein ligase activity"/>
    <property type="evidence" value="ECO:0007669"/>
    <property type="project" value="TreeGrafter"/>
</dbReference>
<dbReference type="CDD" id="cd05819">
    <property type="entry name" value="NHL"/>
    <property type="match status" value="2"/>
</dbReference>
<dbReference type="Pfam" id="PF17170">
    <property type="entry name" value="DUF5128"/>
    <property type="match status" value="3"/>
</dbReference>
<dbReference type="CDD" id="cd19769">
    <property type="entry name" value="Bbox2_TRIM16-like"/>
    <property type="match status" value="1"/>
</dbReference>
<dbReference type="InterPro" id="IPR013083">
    <property type="entry name" value="Znf_RING/FYVE/PHD"/>
</dbReference>
<dbReference type="Proteomes" id="UP000225706">
    <property type="component" value="Unassembled WGS sequence"/>
</dbReference>
<dbReference type="PROSITE" id="PS50119">
    <property type="entry name" value="ZF_BBOX"/>
    <property type="match status" value="2"/>
</dbReference>
<name>A0A2B4RHV4_STYPI</name>
<evidence type="ECO:0000256" key="4">
    <source>
        <dbReference type="ARBA" id="ARBA00022737"/>
    </source>
</evidence>
<evidence type="ECO:0000256" key="6">
    <source>
        <dbReference type="ARBA" id="ARBA00022833"/>
    </source>
</evidence>
<dbReference type="Pfam" id="PF00630">
    <property type="entry name" value="Filamin"/>
    <property type="match status" value="1"/>
</dbReference>
<dbReference type="Gene3D" id="2.60.40.10">
    <property type="entry name" value="Immunoglobulins"/>
    <property type="match status" value="2"/>
</dbReference>
<evidence type="ECO:0000256" key="10">
    <source>
        <dbReference type="SAM" id="Coils"/>
    </source>
</evidence>
<dbReference type="InterPro" id="IPR001841">
    <property type="entry name" value="Znf_RING"/>
</dbReference>
<evidence type="ECO:0000256" key="2">
    <source>
        <dbReference type="ARBA" id="ARBA00022553"/>
    </source>
</evidence>
<evidence type="ECO:0000256" key="8">
    <source>
        <dbReference type="PROSITE-ProRule" id="PRU00087"/>
    </source>
</evidence>
<dbReference type="OrthoDB" id="5951542at2759"/>
<dbReference type="InterPro" id="IPR013783">
    <property type="entry name" value="Ig-like_fold"/>
</dbReference>
<keyword evidence="14" id="KW-1185">Reference proteome</keyword>
<feature type="repeat" description="NHL" evidence="9">
    <location>
        <begin position="560"/>
        <end position="604"/>
    </location>
</feature>
<dbReference type="Pfam" id="PF01436">
    <property type="entry name" value="NHL"/>
    <property type="match status" value="3"/>
</dbReference>
<feature type="repeat" description="NHL" evidence="9">
    <location>
        <begin position="652"/>
        <end position="695"/>
    </location>
</feature>
<dbReference type="PROSITE" id="PS00518">
    <property type="entry name" value="ZF_RING_1"/>
    <property type="match status" value="1"/>
</dbReference>
<keyword evidence="10" id="KW-0175">Coiled coil</keyword>
<feature type="domain" description="RING-type" evidence="11">
    <location>
        <begin position="15"/>
        <end position="58"/>
    </location>
</feature>
<evidence type="ECO:0000256" key="3">
    <source>
        <dbReference type="ARBA" id="ARBA00022723"/>
    </source>
</evidence>
<dbReference type="GO" id="GO:0000932">
    <property type="term" value="C:P-body"/>
    <property type="evidence" value="ECO:0007669"/>
    <property type="project" value="UniProtKB-SubCell"/>
</dbReference>
<dbReference type="InterPro" id="IPR017907">
    <property type="entry name" value="Znf_RING_CS"/>
</dbReference>
<dbReference type="InterPro" id="IPR017868">
    <property type="entry name" value="Filamin/ABP280_repeat-like"/>
</dbReference>
<comment type="caution">
    <text evidence="13">The sequence shown here is derived from an EMBL/GenBank/DDBJ whole genome shotgun (WGS) entry which is preliminary data.</text>
</comment>
<dbReference type="EMBL" id="LSMT01000580">
    <property type="protein sequence ID" value="PFX16060.1"/>
    <property type="molecule type" value="Genomic_DNA"/>
</dbReference>
<keyword evidence="2" id="KW-0597">Phosphoprotein</keyword>
<dbReference type="SUPFAM" id="SSF57850">
    <property type="entry name" value="RING/U-box"/>
    <property type="match status" value="1"/>
</dbReference>
<organism evidence="13 14">
    <name type="scientific">Stylophora pistillata</name>
    <name type="common">Smooth cauliflower coral</name>
    <dbReference type="NCBI Taxonomy" id="50429"/>
    <lineage>
        <taxon>Eukaryota</taxon>
        <taxon>Metazoa</taxon>
        <taxon>Cnidaria</taxon>
        <taxon>Anthozoa</taxon>
        <taxon>Hexacorallia</taxon>
        <taxon>Scleractinia</taxon>
        <taxon>Astrocoeniina</taxon>
        <taxon>Pocilloporidae</taxon>
        <taxon>Stylophora</taxon>
    </lineage>
</organism>
<keyword evidence="6" id="KW-0862">Zinc</keyword>
<evidence type="ECO:0000256" key="9">
    <source>
        <dbReference type="PROSITE-ProRule" id="PRU00504"/>
    </source>
</evidence>
<dbReference type="Gene3D" id="3.30.40.10">
    <property type="entry name" value="Zinc/RING finger domain, C3HC4 (zinc finger)"/>
    <property type="match status" value="1"/>
</dbReference>
<dbReference type="PROSITE" id="PS51125">
    <property type="entry name" value="NHL"/>
    <property type="match status" value="8"/>
</dbReference>
<feature type="repeat" description="NHL" evidence="9">
    <location>
        <begin position="1282"/>
        <end position="1325"/>
    </location>
</feature>
<protein>
    <submittedName>
        <fullName evidence="13">E3 ubiquitin-protein ligase TRIM71</fullName>
    </submittedName>
</protein>
<feature type="repeat" description="NHL" evidence="9">
    <location>
        <begin position="1190"/>
        <end position="1234"/>
    </location>
</feature>
<dbReference type="InterPro" id="IPR001258">
    <property type="entry name" value="NHL_repeat"/>
</dbReference>
<feature type="coiled-coil region" evidence="10">
    <location>
        <begin position="234"/>
        <end position="265"/>
    </location>
</feature>
<feature type="repeat" description="NHL" evidence="9">
    <location>
        <begin position="512"/>
        <end position="555"/>
    </location>
</feature>
<feature type="repeat" description="NHL" evidence="9">
    <location>
        <begin position="729"/>
        <end position="772"/>
    </location>
</feature>
<dbReference type="InterPro" id="IPR014756">
    <property type="entry name" value="Ig_E-set"/>
</dbReference>
<feature type="repeat" description="Filamin" evidence="8">
    <location>
        <begin position="1001"/>
        <end position="1090"/>
    </location>
</feature>
<feature type="repeat" description="Filamin" evidence="8">
    <location>
        <begin position="362"/>
        <end position="460"/>
    </location>
</feature>
<dbReference type="SMART" id="SM00557">
    <property type="entry name" value="IG_FLMN"/>
    <property type="match status" value="2"/>
</dbReference>
<comment type="similarity">
    <text evidence="1">Belongs to the TRIM/RBCC family.</text>
</comment>
<reference evidence="14" key="1">
    <citation type="journal article" date="2017" name="bioRxiv">
        <title>Comparative analysis of the genomes of Stylophora pistillata and Acropora digitifera provides evidence for extensive differences between species of corals.</title>
        <authorList>
            <person name="Voolstra C.R."/>
            <person name="Li Y."/>
            <person name="Liew Y.J."/>
            <person name="Baumgarten S."/>
            <person name="Zoccola D."/>
            <person name="Flot J.-F."/>
            <person name="Tambutte S."/>
            <person name="Allemand D."/>
            <person name="Aranda M."/>
        </authorList>
    </citation>
    <scope>NUCLEOTIDE SEQUENCE [LARGE SCALE GENOMIC DNA]</scope>
</reference>
<evidence type="ECO:0000259" key="12">
    <source>
        <dbReference type="PROSITE" id="PS50119"/>
    </source>
</evidence>
<proteinExistence type="inferred from homology"/>
<dbReference type="Pfam" id="PF00643">
    <property type="entry name" value="zf-B_box"/>
    <property type="match status" value="2"/>
</dbReference>
<dbReference type="InterPro" id="IPR050952">
    <property type="entry name" value="TRIM-NHL_E3_ligases"/>
</dbReference>
<feature type="repeat" description="NHL" evidence="9">
    <location>
        <begin position="1142"/>
        <end position="1185"/>
    </location>
</feature>
<evidence type="ECO:0000256" key="7">
    <source>
        <dbReference type="PROSITE-ProRule" id="PRU00024"/>
    </source>
</evidence>
<evidence type="ECO:0000256" key="1">
    <source>
        <dbReference type="ARBA" id="ARBA00008518"/>
    </source>
</evidence>
<dbReference type="InterPro" id="IPR001298">
    <property type="entry name" value="Filamin/ABP280_rpt"/>
</dbReference>
<dbReference type="PROSITE" id="PS50194">
    <property type="entry name" value="FILAMIN_REPEAT"/>
    <property type="match status" value="2"/>
</dbReference>
<dbReference type="PANTHER" id="PTHR24104:SF47">
    <property type="entry name" value="E3 UBIQUITIN-PROTEIN LIGASE NHLRC1"/>
    <property type="match status" value="1"/>
</dbReference>
<dbReference type="SUPFAM" id="SSF63829">
    <property type="entry name" value="Calcium-dependent phosphotriesterase"/>
    <property type="match status" value="1"/>
</dbReference>
<dbReference type="Pfam" id="PF13445">
    <property type="entry name" value="zf-RING_UBOX"/>
    <property type="match status" value="1"/>
</dbReference>
<dbReference type="GO" id="GO:0008270">
    <property type="term" value="F:zinc ion binding"/>
    <property type="evidence" value="ECO:0007669"/>
    <property type="project" value="UniProtKB-KW"/>
</dbReference>
<dbReference type="PROSITE" id="PS50089">
    <property type="entry name" value="ZF_RING_2"/>
    <property type="match status" value="1"/>
</dbReference>
<accession>A0A2B4RHV4</accession>
<keyword evidence="5 7" id="KW-0863">Zinc-finger</keyword>
<keyword evidence="3" id="KW-0479">Metal-binding</keyword>
<feature type="domain" description="B box-type" evidence="12">
    <location>
        <begin position="155"/>
        <end position="198"/>
    </location>
</feature>
<feature type="domain" description="B box-type" evidence="12">
    <location>
        <begin position="93"/>
        <end position="142"/>
    </location>
</feature>
<dbReference type="GO" id="GO:0043161">
    <property type="term" value="P:proteasome-mediated ubiquitin-dependent protein catabolic process"/>
    <property type="evidence" value="ECO:0007669"/>
    <property type="project" value="TreeGrafter"/>
</dbReference>
<dbReference type="SUPFAM" id="SSF57845">
    <property type="entry name" value="B-box zinc-binding domain"/>
    <property type="match status" value="1"/>
</dbReference>
<dbReference type="CDD" id="cd19757">
    <property type="entry name" value="Bbox1"/>
    <property type="match status" value="1"/>
</dbReference>
<dbReference type="GO" id="GO:0000209">
    <property type="term" value="P:protein polyubiquitination"/>
    <property type="evidence" value="ECO:0007669"/>
    <property type="project" value="TreeGrafter"/>
</dbReference>
<evidence type="ECO:0000256" key="5">
    <source>
        <dbReference type="ARBA" id="ARBA00022771"/>
    </source>
</evidence>
<dbReference type="SUPFAM" id="SSF81296">
    <property type="entry name" value="E set domains"/>
    <property type="match status" value="1"/>
</dbReference>
<dbReference type="SUPFAM" id="SSF101898">
    <property type="entry name" value="NHL repeat"/>
    <property type="match status" value="2"/>
</dbReference>
<dbReference type="GO" id="GO:0003723">
    <property type="term" value="F:RNA binding"/>
    <property type="evidence" value="ECO:0007669"/>
    <property type="project" value="UniProtKB-KW"/>
</dbReference>
<gene>
    <name evidence="13" type="primary">trim71</name>
    <name evidence="13" type="ORF">AWC38_SpisGene19686</name>
</gene>
<evidence type="ECO:0000313" key="14">
    <source>
        <dbReference type="Proteomes" id="UP000225706"/>
    </source>
</evidence>
<dbReference type="InterPro" id="IPR000315">
    <property type="entry name" value="Znf_B-box"/>
</dbReference>
<dbReference type="InterPro" id="IPR011042">
    <property type="entry name" value="6-blade_b-propeller_TolB-like"/>
</dbReference>
<sequence>MMESLLKNLKEHVTCSICLDTYTKPKTIACLHTFCCECLKRHALTRQKQGLYPCPECQAQIRIPEGKHFDNLPNSFLHNSLVSLLAVRRSGEGNEISCDTCQKKSAEINYCFECKKFMCPDCVKAHEVFRDTVFQGHKITPVRQFQATDYEALLKRQSFCSVKYHEREVSKFFCVGCQTCVCPVCIATDHKNHDVVLLEKAADDEKANIIALAQLVREKKEVCRGIICEFEKTEAELEANITSAKRQVTETAEQMMGKLRQLEREGITALERARVSRIEKLNAMKTSVVSLEKQLDQAFDFSNNLVMRSSSSDIMQNKKNVEERVQDLIKTKMPTLPVRSSVEFVSTCEPESLSLGFMKFSETDMQVSTVKVRKRNIQAGVEAELLIFPKKSEGEIRNTLHRDRFEVQIDPADKVRSLVTSENEGRGFQVKFEPKIPGTYEMELKINGRKLFECPVLIPVKARELNFVGRLDFQEEVRQGPTGIAVNSEGVVVVAHRLDHCILVFEKTGKLRRKFGCHGNKDGQFDQPVDITFINDDEILVADQYNHRIQQLNVQTGDFVKSFGKKGSGDGELQYPIGVCVTSDGRFIVVVEYSNSRIQVFTMDGKPVLKFGDSGSDRLDHPIGCVCYEDKFIATDSSNNCVKVFDSKGQFLYKFGEIGNADGELNNPYGVCVDKYGEIVVCDKLNNRIQMFTLEGTFIGKTMNSKGVIAVADNKGHCILVFDETEKFVRKLGSYGDKDGQFNRPADITFLKDDKILVADEFNHRIQRLNVQTGNFVKSNGKRGSGYGELHNPTSVSISRDELFIVVADFNNSKIQMFILDGKPELKYGDKADDEKANIIIRAELVKQKKEVCRDVIREFEKTELELEANITTAEFQVSQVVEQMIRKLRQLENETITAFEKSRASRIEKLHSGKESLVSLEKQLDQVFEFSNNLVERSSSSDIMQNKKNVEERIEDLIKTTVPALPVSSFVEFVSTCEPESLSLGFTKFCETHVPASTVEGLDQNFQAGVDAELLICPKSSEGETKDSQHTDRVEVHIEPADRMSNLLTSEKEDGEFGVKFVAKVPGTYEMDVKINGQKLAKSPFLIPVKARQLQFVGKLDFQEIVSQHPAGIAVNSKGVMSVAGCKGHCILVLDEAGNFRRKLGCYGDEDGQFNQPVDITFINDDEILVVDSGNHRIQQLNIRTGNFVKSFGKEGSADGDLKNPSSVCITSDGGFIAVAEFINSRIQVFTMDGKPVLKFGNSGSERLDHPLGCICYEDKFIVTDTNNNCVKVFDRKGQFLYKFGEYGNGDGRLDWPCGLSVDKCGNVFLCDRLNNRIQQFTLEGTFIGKTSTDLKLQQPWGITTLSDDRILITEFDGEEAIILK</sequence>
<dbReference type="PANTHER" id="PTHR24104">
    <property type="entry name" value="E3 UBIQUITIN-PROTEIN LIGASE NHLRC1-RELATED"/>
    <property type="match status" value="1"/>
</dbReference>
<dbReference type="SMART" id="SM00184">
    <property type="entry name" value="RING"/>
    <property type="match status" value="1"/>
</dbReference>
<evidence type="ECO:0000259" key="11">
    <source>
        <dbReference type="PROSITE" id="PS50089"/>
    </source>
</evidence>
<feature type="repeat" description="NHL" evidence="9">
    <location>
        <begin position="479"/>
        <end position="508"/>
    </location>
</feature>
<keyword evidence="4" id="KW-0677">Repeat</keyword>